<feature type="transmembrane region" description="Helical" evidence="1">
    <location>
        <begin position="269"/>
        <end position="288"/>
    </location>
</feature>
<organism evidence="3 4">
    <name type="scientific">Legionella septentrionalis</name>
    <dbReference type="NCBI Taxonomy" id="2498109"/>
    <lineage>
        <taxon>Bacteria</taxon>
        <taxon>Pseudomonadati</taxon>
        <taxon>Pseudomonadota</taxon>
        <taxon>Gammaproteobacteria</taxon>
        <taxon>Legionellales</taxon>
        <taxon>Legionellaceae</taxon>
        <taxon>Legionella</taxon>
    </lineage>
</organism>
<keyword evidence="1" id="KW-0812">Transmembrane</keyword>
<evidence type="ECO:0000313" key="4">
    <source>
        <dbReference type="Proteomes" id="UP000288012"/>
    </source>
</evidence>
<dbReference type="Proteomes" id="UP000288012">
    <property type="component" value="Unassembled WGS sequence"/>
</dbReference>
<feature type="transmembrane region" description="Helical" evidence="1">
    <location>
        <begin position="98"/>
        <end position="117"/>
    </location>
</feature>
<dbReference type="EMBL" id="RZGR01000055">
    <property type="protein sequence ID" value="RUQ79164.1"/>
    <property type="molecule type" value="Genomic_DNA"/>
</dbReference>
<gene>
    <name evidence="3" type="ORF">EKM59_11500</name>
</gene>
<reference evidence="3 4" key="1">
    <citation type="submission" date="2018-12" db="EMBL/GenBank/DDBJ databases">
        <title>Legionella sp,whole genome shotgun sequence.</title>
        <authorList>
            <person name="Wu H."/>
        </authorList>
    </citation>
    <scope>NUCLEOTIDE SEQUENCE [LARGE SCALE GENOMIC DNA]</scope>
    <source>
        <strain evidence="4">km714</strain>
    </source>
</reference>
<sequence>MNKDNNQMSGYIDAILYVVLASIAFVFLDDLCSDVEPLTALFVMSGIAIFCFNVLCLKHLKTVYDAILQNPFLFLMMSTALGLDWLCMVYATYLSDPFITMTSLFIASAFLGFFSLYRKSGKSSYCWSMFILLSSILILFFKYEIKKPGNTLSGILLGILAGIAFYVYMLTSEKLSTRAKLTSLQILATRFWVLFIGSSFFIHLNTLHTTLRDNTLPLIAVGIGSLVMPIFFNQQAIQKLGAATASVIISLVPLTTYLIYAFWSGSLVFTNLLIGLVITSALALPKIVSARS</sequence>
<feature type="transmembrane region" description="Helical" evidence="1">
    <location>
        <begin position="72"/>
        <end position="92"/>
    </location>
</feature>
<feature type="transmembrane region" description="Helical" evidence="1">
    <location>
        <begin position="12"/>
        <end position="28"/>
    </location>
</feature>
<evidence type="ECO:0000313" key="3">
    <source>
        <dbReference type="EMBL" id="RUQ79164.1"/>
    </source>
</evidence>
<dbReference type="GO" id="GO:0016020">
    <property type="term" value="C:membrane"/>
    <property type="evidence" value="ECO:0007669"/>
    <property type="project" value="InterPro"/>
</dbReference>
<evidence type="ECO:0000259" key="2">
    <source>
        <dbReference type="Pfam" id="PF00892"/>
    </source>
</evidence>
<feature type="transmembrane region" description="Helical" evidence="1">
    <location>
        <begin position="149"/>
        <end position="169"/>
    </location>
</feature>
<dbReference type="AlphaFoldDB" id="A0A3S0WYX2"/>
<feature type="transmembrane region" description="Helical" evidence="1">
    <location>
        <begin position="240"/>
        <end position="263"/>
    </location>
</feature>
<feature type="transmembrane region" description="Helical" evidence="1">
    <location>
        <begin position="40"/>
        <end position="60"/>
    </location>
</feature>
<dbReference type="InterPro" id="IPR000620">
    <property type="entry name" value="EamA_dom"/>
</dbReference>
<keyword evidence="1" id="KW-1133">Transmembrane helix</keyword>
<protein>
    <recommendedName>
        <fullName evidence="2">EamA domain-containing protein</fullName>
    </recommendedName>
</protein>
<feature type="transmembrane region" description="Helical" evidence="1">
    <location>
        <begin position="181"/>
        <end position="204"/>
    </location>
</feature>
<keyword evidence="1" id="KW-0472">Membrane</keyword>
<proteinExistence type="predicted"/>
<comment type="caution">
    <text evidence="3">The sequence shown here is derived from an EMBL/GenBank/DDBJ whole genome shotgun (WGS) entry which is preliminary data.</text>
</comment>
<feature type="domain" description="EamA" evidence="2">
    <location>
        <begin position="153"/>
        <end position="278"/>
    </location>
</feature>
<accession>A0A3S0WYX2</accession>
<dbReference type="Pfam" id="PF00892">
    <property type="entry name" value="EamA"/>
    <property type="match status" value="1"/>
</dbReference>
<name>A0A3S0WYX2_9GAMM</name>
<evidence type="ECO:0000256" key="1">
    <source>
        <dbReference type="SAM" id="Phobius"/>
    </source>
</evidence>
<feature type="transmembrane region" description="Helical" evidence="1">
    <location>
        <begin position="216"/>
        <end position="233"/>
    </location>
</feature>
<feature type="transmembrane region" description="Helical" evidence="1">
    <location>
        <begin position="124"/>
        <end position="143"/>
    </location>
</feature>
<dbReference type="RefSeq" id="WP_127057600.1">
    <property type="nucleotide sequence ID" value="NZ_RZGR01000055.1"/>
</dbReference>
<keyword evidence="4" id="KW-1185">Reference proteome</keyword>